<dbReference type="AlphaFoldDB" id="A0A923NGE3"/>
<evidence type="ECO:0000313" key="1">
    <source>
        <dbReference type="EMBL" id="MBC5999675.1"/>
    </source>
</evidence>
<reference evidence="1" key="1">
    <citation type="submission" date="2020-08" db="EMBL/GenBank/DDBJ databases">
        <authorList>
            <person name="Liu C."/>
            <person name="Sun Q."/>
        </authorList>
    </citation>
    <scope>NUCLEOTIDE SEQUENCE</scope>
    <source>
        <strain evidence="1">BX16</strain>
    </source>
</reference>
<protein>
    <submittedName>
        <fullName evidence="1">Uncharacterized protein</fullName>
    </submittedName>
</protein>
<dbReference type="Proteomes" id="UP000644115">
    <property type="component" value="Unassembled WGS sequence"/>
</dbReference>
<keyword evidence="2" id="KW-1185">Reference proteome</keyword>
<name>A0A923NGE3_9FIRM</name>
<accession>A0A923NGE3</accession>
<comment type="caution">
    <text evidence="1">The sequence shown here is derived from an EMBL/GenBank/DDBJ whole genome shotgun (WGS) entry which is preliminary data.</text>
</comment>
<evidence type="ECO:0000313" key="2">
    <source>
        <dbReference type="Proteomes" id="UP000644115"/>
    </source>
</evidence>
<gene>
    <name evidence="1" type="ORF">H8876_06645</name>
</gene>
<dbReference type="RefSeq" id="WP_249287080.1">
    <property type="nucleotide sequence ID" value="NZ_JACRWC010000084.1"/>
</dbReference>
<dbReference type="EMBL" id="JACRWC010000084">
    <property type="protein sequence ID" value="MBC5999675.1"/>
    <property type="molecule type" value="Genomic_DNA"/>
</dbReference>
<organism evidence="1 2">
    <name type="scientific">Lentihominibacter faecis</name>
    <dbReference type="NCBI Taxonomy" id="2764712"/>
    <lineage>
        <taxon>Bacteria</taxon>
        <taxon>Bacillati</taxon>
        <taxon>Bacillota</taxon>
        <taxon>Clostridia</taxon>
        <taxon>Peptostreptococcales</taxon>
        <taxon>Anaerovoracaceae</taxon>
        <taxon>Lentihominibacter</taxon>
    </lineage>
</organism>
<sequence length="162" mass="18199">MKICHKEKQEREYGLETLKVSAKQLSKTGNCCMLQVTGDCTGAVSQTLLLVFQVYNDDGEMIGADFSQVLLPDTGREHAFETLIDLPCQEAVSLIAVQVIPDPGSWMMSDVVSKLHELQVQPSSDDAAGAEHSQSRPQSLKEFAEDWENRWAEWEWMDDHGR</sequence>
<proteinExistence type="predicted"/>